<dbReference type="AlphaFoldDB" id="A0A2P8GHZ6"/>
<sequence>MLVRRRFDACSMLVRCLFDQGNYVKIISEWYDAALCGGPFRVCHAVLGAHRRSFRFPGLHPAFISFPGVAPAFISFPGVAPRAHFVSRGCTPRYKQRDSYGVLLWFVPITISGGGAPADYAPPRHWRGGGPVLSRYSSIPAVDKRLRQTPGRDAPPAIHPNT</sequence>
<proteinExistence type="predicted"/>
<organism evidence="1 2">
    <name type="scientific">Chitinophaga ginsengisoli</name>
    <dbReference type="NCBI Taxonomy" id="363837"/>
    <lineage>
        <taxon>Bacteria</taxon>
        <taxon>Pseudomonadati</taxon>
        <taxon>Bacteroidota</taxon>
        <taxon>Chitinophagia</taxon>
        <taxon>Chitinophagales</taxon>
        <taxon>Chitinophagaceae</taxon>
        <taxon>Chitinophaga</taxon>
    </lineage>
</organism>
<dbReference type="EMBL" id="PYGK01000003">
    <property type="protein sequence ID" value="PSL33599.1"/>
    <property type="molecule type" value="Genomic_DNA"/>
</dbReference>
<protein>
    <submittedName>
        <fullName evidence="1">Uncharacterized protein</fullName>
    </submittedName>
</protein>
<name>A0A2P8GHZ6_9BACT</name>
<comment type="caution">
    <text evidence="1">The sequence shown here is derived from an EMBL/GenBank/DDBJ whole genome shotgun (WGS) entry which is preliminary data.</text>
</comment>
<evidence type="ECO:0000313" key="2">
    <source>
        <dbReference type="Proteomes" id="UP000240978"/>
    </source>
</evidence>
<gene>
    <name evidence="1" type="ORF">CLV42_103582</name>
</gene>
<dbReference type="Proteomes" id="UP000240978">
    <property type="component" value="Unassembled WGS sequence"/>
</dbReference>
<evidence type="ECO:0000313" key="1">
    <source>
        <dbReference type="EMBL" id="PSL33599.1"/>
    </source>
</evidence>
<keyword evidence="2" id="KW-1185">Reference proteome</keyword>
<accession>A0A2P8GHZ6</accession>
<reference evidence="1 2" key="1">
    <citation type="submission" date="2018-03" db="EMBL/GenBank/DDBJ databases">
        <title>Genomic Encyclopedia of Archaeal and Bacterial Type Strains, Phase II (KMG-II): from individual species to whole genera.</title>
        <authorList>
            <person name="Goeker M."/>
        </authorList>
    </citation>
    <scope>NUCLEOTIDE SEQUENCE [LARGE SCALE GENOMIC DNA]</scope>
    <source>
        <strain evidence="1 2">DSM 18107</strain>
    </source>
</reference>